<evidence type="ECO:0000256" key="2">
    <source>
        <dbReference type="SAM" id="SignalP"/>
    </source>
</evidence>
<feature type="compositionally biased region" description="Acidic residues" evidence="1">
    <location>
        <begin position="35"/>
        <end position="46"/>
    </location>
</feature>
<dbReference type="RefSeq" id="WP_179645546.1">
    <property type="nucleotide sequence ID" value="NZ_BAAAYY010000019.1"/>
</dbReference>
<feature type="region of interest" description="Disordered" evidence="1">
    <location>
        <begin position="32"/>
        <end position="84"/>
    </location>
</feature>
<dbReference type="Proteomes" id="UP000589036">
    <property type="component" value="Unassembled WGS sequence"/>
</dbReference>
<keyword evidence="2" id="KW-0732">Signal</keyword>
<evidence type="ECO:0008006" key="5">
    <source>
        <dbReference type="Google" id="ProtNLM"/>
    </source>
</evidence>
<keyword evidence="4" id="KW-1185">Reference proteome</keyword>
<evidence type="ECO:0000313" key="4">
    <source>
        <dbReference type="Proteomes" id="UP000589036"/>
    </source>
</evidence>
<evidence type="ECO:0000313" key="3">
    <source>
        <dbReference type="EMBL" id="NYE49980.1"/>
    </source>
</evidence>
<dbReference type="EMBL" id="JACCCC010000001">
    <property type="protein sequence ID" value="NYE49980.1"/>
    <property type="molecule type" value="Genomic_DNA"/>
</dbReference>
<organism evidence="3 4">
    <name type="scientific">Spinactinospora alkalitolerans</name>
    <dbReference type="NCBI Taxonomy" id="687207"/>
    <lineage>
        <taxon>Bacteria</taxon>
        <taxon>Bacillati</taxon>
        <taxon>Actinomycetota</taxon>
        <taxon>Actinomycetes</taxon>
        <taxon>Streptosporangiales</taxon>
        <taxon>Nocardiopsidaceae</taxon>
        <taxon>Spinactinospora</taxon>
    </lineage>
</organism>
<feature type="chain" id="PRO_5033055564" description="Ribosomal protein L7/L12 C-terminal domain-containing protein" evidence="2">
    <location>
        <begin position="25"/>
        <end position="126"/>
    </location>
</feature>
<comment type="caution">
    <text evidence="3">The sequence shown here is derived from an EMBL/GenBank/DDBJ whole genome shotgun (WGS) entry which is preliminary data.</text>
</comment>
<dbReference type="AlphaFoldDB" id="A0A852U7S8"/>
<evidence type="ECO:0000256" key="1">
    <source>
        <dbReference type="SAM" id="MobiDB-lite"/>
    </source>
</evidence>
<proteinExistence type="predicted"/>
<feature type="signal peptide" evidence="2">
    <location>
        <begin position="1"/>
        <end position="24"/>
    </location>
</feature>
<reference evidence="3 4" key="1">
    <citation type="submission" date="2020-07" db="EMBL/GenBank/DDBJ databases">
        <title>Sequencing the genomes of 1000 actinobacteria strains.</title>
        <authorList>
            <person name="Klenk H.-P."/>
        </authorList>
    </citation>
    <scope>NUCLEOTIDE SEQUENCE [LARGE SCALE GENOMIC DNA]</scope>
    <source>
        <strain evidence="3 4">CXB654</strain>
    </source>
</reference>
<sequence length="126" mass="13133">MSLLLMVFVLLGAAAVLGAGVALAAWLTRGPEVEAAPEEEPAETVEPDIGGYSPLPEAHADPPPEAHAGPAPGAEPPPRLPDTTLALVRELLARGRASEAVEVVCDDTGMDPRRAEEAVRRLQSGW</sequence>
<accession>A0A852U7S8</accession>
<gene>
    <name evidence="3" type="ORF">HDA32_005100</name>
</gene>
<protein>
    <recommendedName>
        <fullName evidence="5">Ribosomal protein L7/L12 C-terminal domain-containing protein</fullName>
    </recommendedName>
</protein>
<name>A0A852U7S8_9ACTN</name>